<evidence type="ECO:0000313" key="3">
    <source>
        <dbReference type="Proteomes" id="UP000694871"/>
    </source>
</evidence>
<sequence length="125" mass="14656">MESLWLRRVATLFLFVFCCWGSRSADTNWKKFLVQISRAVENYRPCIKENCSCHQGVREQDLAPFREGISKELLSEAISRKLGTHYQIIEKKLYREHDCMFPARQESEQKRTGLASMCLMESSSR</sequence>
<evidence type="ECO:0000313" key="4">
    <source>
        <dbReference type="RefSeq" id="XP_015277279.1"/>
    </source>
</evidence>
<protein>
    <submittedName>
        <fullName evidence="4">Protein O-glucosyltransferase 1-like</fullName>
    </submittedName>
</protein>
<dbReference type="RefSeq" id="XP_015277279.1">
    <property type="nucleotide sequence ID" value="XM_015421793.1"/>
</dbReference>
<dbReference type="Proteomes" id="UP000694871">
    <property type="component" value="Unplaced"/>
</dbReference>
<keyword evidence="3" id="KW-1185">Reference proteome</keyword>
<accession>A0ABM1KU92</accession>
<reference evidence="4" key="1">
    <citation type="submission" date="2025-08" db="UniProtKB">
        <authorList>
            <consortium name="RefSeq"/>
        </authorList>
    </citation>
    <scope>IDENTIFICATION</scope>
</reference>
<dbReference type="InterPro" id="IPR006598">
    <property type="entry name" value="CAP10"/>
</dbReference>
<gene>
    <name evidence="4" type="primary">LOC107119324</name>
</gene>
<feature type="domain" description="Glycosyl transferase CAP10" evidence="2">
    <location>
        <begin position="48"/>
        <end position="104"/>
    </location>
</feature>
<organism evidence="3 4">
    <name type="scientific">Gekko japonicus</name>
    <name type="common">Schlegel's Japanese gecko</name>
    <dbReference type="NCBI Taxonomy" id="146911"/>
    <lineage>
        <taxon>Eukaryota</taxon>
        <taxon>Metazoa</taxon>
        <taxon>Chordata</taxon>
        <taxon>Craniata</taxon>
        <taxon>Vertebrata</taxon>
        <taxon>Euteleostomi</taxon>
        <taxon>Lepidosauria</taxon>
        <taxon>Squamata</taxon>
        <taxon>Bifurcata</taxon>
        <taxon>Gekkota</taxon>
        <taxon>Gekkonidae</taxon>
        <taxon>Gekkoninae</taxon>
        <taxon>Gekko</taxon>
    </lineage>
</organism>
<dbReference type="GeneID" id="107119324"/>
<keyword evidence="1" id="KW-0732">Signal</keyword>
<evidence type="ECO:0000259" key="2">
    <source>
        <dbReference type="Pfam" id="PF05686"/>
    </source>
</evidence>
<feature type="signal peptide" evidence="1">
    <location>
        <begin position="1"/>
        <end position="24"/>
    </location>
</feature>
<name>A0ABM1KU92_GEKJA</name>
<dbReference type="Pfam" id="PF05686">
    <property type="entry name" value="Glyco_transf_90"/>
    <property type="match status" value="1"/>
</dbReference>
<evidence type="ECO:0000256" key="1">
    <source>
        <dbReference type="SAM" id="SignalP"/>
    </source>
</evidence>
<proteinExistence type="predicted"/>
<feature type="chain" id="PRO_5046176985" evidence="1">
    <location>
        <begin position="25"/>
        <end position="125"/>
    </location>
</feature>